<accession>A0A9N9HKT4</accession>
<proteinExistence type="predicted"/>
<comment type="caution">
    <text evidence="1">The sequence shown here is derived from an EMBL/GenBank/DDBJ whole genome shotgun (WGS) entry which is preliminary data.</text>
</comment>
<sequence length="139" mass="15913">MSRPKIHDYFKRKCTEWNITEFLKRKQGGTISVEDWAVFKKSRTINDNEQGKRQERAKQLLNIYKSLGRATKPVLGIKFDWKLPSAHHCSRVLHLHHPMFVDGTINGAVNSETIGTVGNIRGFVAGSSESFESKKDRDK</sequence>
<feature type="non-terminal residue" evidence="1">
    <location>
        <position position="139"/>
    </location>
</feature>
<gene>
    <name evidence="1" type="ORF">FMOSSE_LOCUS13115</name>
</gene>
<name>A0A9N9HKT4_FUNMO</name>
<keyword evidence="2" id="KW-1185">Reference proteome</keyword>
<evidence type="ECO:0000313" key="2">
    <source>
        <dbReference type="Proteomes" id="UP000789375"/>
    </source>
</evidence>
<reference evidence="1" key="1">
    <citation type="submission" date="2021-06" db="EMBL/GenBank/DDBJ databases">
        <authorList>
            <person name="Kallberg Y."/>
            <person name="Tangrot J."/>
            <person name="Rosling A."/>
        </authorList>
    </citation>
    <scope>NUCLEOTIDE SEQUENCE</scope>
    <source>
        <strain evidence="1">87-6 pot B 2015</strain>
    </source>
</reference>
<protein>
    <submittedName>
        <fullName evidence="1">4638_t:CDS:1</fullName>
    </submittedName>
</protein>
<evidence type="ECO:0000313" key="1">
    <source>
        <dbReference type="EMBL" id="CAG8685558.1"/>
    </source>
</evidence>
<dbReference type="Proteomes" id="UP000789375">
    <property type="component" value="Unassembled WGS sequence"/>
</dbReference>
<organism evidence="1 2">
    <name type="scientific">Funneliformis mosseae</name>
    <name type="common">Endomycorrhizal fungus</name>
    <name type="synonym">Glomus mosseae</name>
    <dbReference type="NCBI Taxonomy" id="27381"/>
    <lineage>
        <taxon>Eukaryota</taxon>
        <taxon>Fungi</taxon>
        <taxon>Fungi incertae sedis</taxon>
        <taxon>Mucoromycota</taxon>
        <taxon>Glomeromycotina</taxon>
        <taxon>Glomeromycetes</taxon>
        <taxon>Glomerales</taxon>
        <taxon>Glomeraceae</taxon>
        <taxon>Funneliformis</taxon>
    </lineage>
</organism>
<dbReference type="EMBL" id="CAJVPP010007224">
    <property type="protein sequence ID" value="CAG8685558.1"/>
    <property type="molecule type" value="Genomic_DNA"/>
</dbReference>
<dbReference type="AlphaFoldDB" id="A0A9N9HKT4"/>